<evidence type="ECO:0000313" key="2">
    <source>
        <dbReference type="EMBL" id="NGP19276.1"/>
    </source>
</evidence>
<dbReference type="InterPro" id="IPR029063">
    <property type="entry name" value="SAM-dependent_MTases_sf"/>
</dbReference>
<gene>
    <name evidence="2" type="ORF">G5575_18000</name>
</gene>
<evidence type="ECO:0000313" key="3">
    <source>
        <dbReference type="Proteomes" id="UP000474802"/>
    </source>
</evidence>
<dbReference type="Pfam" id="PF05050">
    <property type="entry name" value="Methyltransf_21"/>
    <property type="match status" value="1"/>
</dbReference>
<dbReference type="EMBL" id="JAALFG010000005">
    <property type="protein sequence ID" value="NGP19276.1"/>
    <property type="molecule type" value="Genomic_DNA"/>
</dbReference>
<evidence type="ECO:0000259" key="1">
    <source>
        <dbReference type="Pfam" id="PF05050"/>
    </source>
</evidence>
<dbReference type="RefSeq" id="WP_164535526.1">
    <property type="nucleotide sequence ID" value="NZ_JAALFG010000005.1"/>
</dbReference>
<dbReference type="SUPFAM" id="SSF53335">
    <property type="entry name" value="S-adenosyl-L-methionine-dependent methyltransferases"/>
    <property type="match status" value="1"/>
</dbReference>
<dbReference type="Proteomes" id="UP000474802">
    <property type="component" value="Unassembled WGS sequence"/>
</dbReference>
<dbReference type="NCBIfam" id="TIGR01444">
    <property type="entry name" value="fkbM_fam"/>
    <property type="match status" value="1"/>
</dbReference>
<keyword evidence="3" id="KW-1185">Reference proteome</keyword>
<name>A0A6M1SRU7_9HYPH</name>
<dbReference type="Gene3D" id="3.40.50.150">
    <property type="entry name" value="Vaccinia Virus protein VP39"/>
    <property type="match status" value="1"/>
</dbReference>
<keyword evidence="2" id="KW-0489">Methyltransferase</keyword>
<organism evidence="2 3">
    <name type="scientific">Devosia aurantiaca</name>
    <dbReference type="NCBI Taxonomy" id="2714858"/>
    <lineage>
        <taxon>Bacteria</taxon>
        <taxon>Pseudomonadati</taxon>
        <taxon>Pseudomonadota</taxon>
        <taxon>Alphaproteobacteria</taxon>
        <taxon>Hyphomicrobiales</taxon>
        <taxon>Devosiaceae</taxon>
        <taxon>Devosia</taxon>
    </lineage>
</organism>
<dbReference type="InterPro" id="IPR006342">
    <property type="entry name" value="FkbM_mtfrase"/>
</dbReference>
<reference evidence="2 3" key="1">
    <citation type="submission" date="2020-02" db="EMBL/GenBank/DDBJ databases">
        <authorList>
            <person name="Khan S.A."/>
            <person name="Jeon C.O."/>
            <person name="Chun B.H."/>
        </authorList>
    </citation>
    <scope>NUCLEOTIDE SEQUENCE [LARGE SCALE GENOMIC DNA]</scope>
    <source>
        <strain evidence="2 3">H239</strain>
    </source>
</reference>
<protein>
    <submittedName>
        <fullName evidence="2">FkbM family methyltransferase</fullName>
    </submittedName>
</protein>
<feature type="domain" description="Methyltransferase FkbM" evidence="1">
    <location>
        <begin position="88"/>
        <end position="284"/>
    </location>
</feature>
<dbReference type="GO" id="GO:0008168">
    <property type="term" value="F:methyltransferase activity"/>
    <property type="evidence" value="ECO:0007669"/>
    <property type="project" value="UniProtKB-KW"/>
</dbReference>
<reference evidence="2 3" key="2">
    <citation type="submission" date="2020-03" db="EMBL/GenBank/DDBJ databases">
        <title>Devosia chinhatensis sp. nov., isolated from a hexachlorocyclohexane (HCH) dump site in India.</title>
        <authorList>
            <person name="Kumar M."/>
            <person name="Lal R."/>
        </authorList>
    </citation>
    <scope>NUCLEOTIDE SEQUENCE [LARGE SCALE GENOMIC DNA]</scope>
    <source>
        <strain evidence="2 3">H239</strain>
    </source>
</reference>
<dbReference type="PANTHER" id="PTHR34203:SF13">
    <property type="entry name" value="EXPRESSED PROTEIN"/>
    <property type="match status" value="1"/>
</dbReference>
<dbReference type="AlphaFoldDB" id="A0A6M1SRU7"/>
<dbReference type="PANTHER" id="PTHR34203">
    <property type="entry name" value="METHYLTRANSFERASE, FKBM FAMILY PROTEIN"/>
    <property type="match status" value="1"/>
</dbReference>
<sequence>MLRQLKKLFCSKEMHLQAEPNGGSAAVFANTYLGRDRMLVRAEWGGYLVIPTFNVDVAVGLVRDGVIEPWTTRLVQELVKSGNRVLNAGANFGYYSVLCGQLVGSNGKVISVDANPHIIPYLQLSRYWGGVPDRVDVFNAALWDQGGLTLDFSFDPQFLGGGAVTKRPSTHAVTSIDQAIWSARSIEALTGDDMKVDVEKGMMVPFRVKTTTIDDLAAGRDLDLIQLDIEGAEAQALLGGKATIERSPNLRIITEWQGSRLTENEELRGVSERLWVLLSGLGFRVRRLEPWVNADGGITLSSPLSKGYMFSEAPHGDYVWLRPQNDPWGK</sequence>
<dbReference type="InterPro" id="IPR052514">
    <property type="entry name" value="SAM-dependent_MTase"/>
</dbReference>
<proteinExistence type="predicted"/>
<dbReference type="GO" id="GO:0032259">
    <property type="term" value="P:methylation"/>
    <property type="evidence" value="ECO:0007669"/>
    <property type="project" value="UniProtKB-KW"/>
</dbReference>
<accession>A0A6M1SRU7</accession>
<comment type="caution">
    <text evidence="2">The sequence shown here is derived from an EMBL/GenBank/DDBJ whole genome shotgun (WGS) entry which is preliminary data.</text>
</comment>
<keyword evidence="2" id="KW-0808">Transferase</keyword>